<feature type="compositionally biased region" description="Low complexity" evidence="1">
    <location>
        <begin position="142"/>
        <end position="154"/>
    </location>
</feature>
<reference evidence="2" key="1">
    <citation type="submission" date="2023-03" db="EMBL/GenBank/DDBJ databases">
        <title>Massive genome expansion in bonnet fungi (Mycena s.s.) driven by repeated elements and novel gene families across ecological guilds.</title>
        <authorList>
            <consortium name="Lawrence Berkeley National Laboratory"/>
            <person name="Harder C.B."/>
            <person name="Miyauchi S."/>
            <person name="Viragh M."/>
            <person name="Kuo A."/>
            <person name="Thoen E."/>
            <person name="Andreopoulos B."/>
            <person name="Lu D."/>
            <person name="Skrede I."/>
            <person name="Drula E."/>
            <person name="Henrissat B."/>
            <person name="Morin E."/>
            <person name="Kohler A."/>
            <person name="Barry K."/>
            <person name="LaButti K."/>
            <person name="Morin E."/>
            <person name="Salamov A."/>
            <person name="Lipzen A."/>
            <person name="Mereny Z."/>
            <person name="Hegedus B."/>
            <person name="Baldrian P."/>
            <person name="Stursova M."/>
            <person name="Weitz H."/>
            <person name="Taylor A."/>
            <person name="Grigoriev I.V."/>
            <person name="Nagy L.G."/>
            <person name="Martin F."/>
            <person name="Kauserud H."/>
        </authorList>
    </citation>
    <scope>NUCLEOTIDE SEQUENCE</scope>
    <source>
        <strain evidence="2">CBHHK002</strain>
    </source>
</reference>
<feature type="compositionally biased region" description="Basic and acidic residues" evidence="1">
    <location>
        <begin position="12"/>
        <end position="21"/>
    </location>
</feature>
<proteinExistence type="predicted"/>
<dbReference type="EMBL" id="JARIHO010000107">
    <property type="protein sequence ID" value="KAJ7303150.1"/>
    <property type="molecule type" value="Genomic_DNA"/>
</dbReference>
<evidence type="ECO:0000313" key="2">
    <source>
        <dbReference type="EMBL" id="KAJ7303150.1"/>
    </source>
</evidence>
<accession>A0AAD7E8R1</accession>
<protein>
    <submittedName>
        <fullName evidence="2">Uncharacterized protein</fullName>
    </submittedName>
</protein>
<feature type="region of interest" description="Disordered" evidence="1">
    <location>
        <begin position="1"/>
        <end position="194"/>
    </location>
</feature>
<feature type="compositionally biased region" description="Acidic residues" evidence="1">
    <location>
        <begin position="36"/>
        <end position="49"/>
    </location>
</feature>
<dbReference type="Proteomes" id="UP001218218">
    <property type="component" value="Unassembled WGS sequence"/>
</dbReference>
<keyword evidence="3" id="KW-1185">Reference proteome</keyword>
<dbReference type="AlphaFoldDB" id="A0AAD7E8R1"/>
<name>A0AAD7E8R1_9AGAR</name>
<evidence type="ECO:0000313" key="3">
    <source>
        <dbReference type="Proteomes" id="UP001218218"/>
    </source>
</evidence>
<gene>
    <name evidence="2" type="ORF">DFH08DRAFT_1089471</name>
</gene>
<comment type="caution">
    <text evidence="2">The sequence shown here is derived from an EMBL/GenBank/DDBJ whole genome shotgun (WGS) entry which is preliminary data.</text>
</comment>
<feature type="compositionally biased region" description="Acidic residues" evidence="1">
    <location>
        <begin position="59"/>
        <end position="76"/>
    </location>
</feature>
<organism evidence="2 3">
    <name type="scientific">Mycena albidolilacea</name>
    <dbReference type="NCBI Taxonomy" id="1033008"/>
    <lineage>
        <taxon>Eukaryota</taxon>
        <taxon>Fungi</taxon>
        <taxon>Dikarya</taxon>
        <taxon>Basidiomycota</taxon>
        <taxon>Agaricomycotina</taxon>
        <taxon>Agaricomycetes</taxon>
        <taxon>Agaricomycetidae</taxon>
        <taxon>Agaricales</taxon>
        <taxon>Marasmiineae</taxon>
        <taxon>Mycenaceae</taxon>
        <taxon>Mycena</taxon>
    </lineage>
</organism>
<evidence type="ECO:0000256" key="1">
    <source>
        <dbReference type="SAM" id="MobiDB-lite"/>
    </source>
</evidence>
<sequence length="267" mass="29853">MTSHGKLFKIVAEYERQDTRAHGKGKSQSEIASREQEEEGIDSDSDADSDAQSHYGSDTADDSMEEEGEEDEEEQEALPSPPKSRAKQVAVKNTARSKVQTDDETEPPTHKSVLVSKQAVSVLRTQKSMEEDTERAPAPVLKKAATAKNNKENTSPLKRKSETREEEDDYEELSRKKLKAADPPVGRASNGKPKITVLRIPAKCPRNGCDEALPGLPGTNLTPYLQHLLEERQIQLDTPDKSRRTIEELEGRICARIRLENKRRQVV</sequence>